<dbReference type="InterPro" id="IPR053138">
    <property type="entry name" value="N-alpha-Ac-DABA_deacetylase"/>
</dbReference>
<sequence>MAQQNQPIEIAGCIVKPGERKTIHVDLARLYTNTHLDLDIEVIHGRRAGPTLMVCAAIHGDELNGVEICRQLLKYKSLQRIAGTLIIVPVVNIFGFIQQSRYLPDRRDLNRCFPGSEKGSLASRIAYIFRTQVLTHCTHVLDLHTGAIHRSNMPQIRANLDNPEAKEMADAFGAPVVIDSKLRDGSLRQCADEAGISLILYEAGEALRFDDRAIRGGIRGVLNVIRYLKMLPPLKRPKKVLAPVVANSSAWIRANSDGVFRSVVSVGQRVSKGQPMGIVASPFGSQEEEVIAPNSGIIIGRNNIPVVNEGDALYHLARFESSSLAAEKQVGRITEEIEAHQWPEDVDLKYQ</sequence>
<evidence type="ECO:0000256" key="2">
    <source>
        <dbReference type="ARBA" id="ARBA00022723"/>
    </source>
</evidence>
<organism evidence="6 7">
    <name type="scientific">Amphritea atlantica</name>
    <dbReference type="NCBI Taxonomy" id="355243"/>
    <lineage>
        <taxon>Bacteria</taxon>
        <taxon>Pseudomonadati</taxon>
        <taxon>Pseudomonadota</taxon>
        <taxon>Gammaproteobacteria</taxon>
        <taxon>Oceanospirillales</taxon>
        <taxon>Oceanospirillaceae</taxon>
        <taxon>Amphritea</taxon>
    </lineage>
</organism>
<protein>
    <submittedName>
        <fullName evidence="6">Succinylglutamate desuccinylase/aspartoacylase family protein</fullName>
    </submittedName>
</protein>
<keyword evidence="2" id="KW-0479">Metal-binding</keyword>
<dbReference type="EMBL" id="CP073344">
    <property type="protein sequence ID" value="UTW05210.1"/>
    <property type="molecule type" value="Genomic_DNA"/>
</dbReference>
<evidence type="ECO:0000313" key="7">
    <source>
        <dbReference type="Proteomes" id="UP001059950"/>
    </source>
</evidence>
<dbReference type="CDD" id="cd06251">
    <property type="entry name" value="M14_ASTE_ASPA-like"/>
    <property type="match status" value="1"/>
</dbReference>
<keyword evidence="4" id="KW-0862">Zinc</keyword>
<evidence type="ECO:0000256" key="3">
    <source>
        <dbReference type="ARBA" id="ARBA00022801"/>
    </source>
</evidence>
<dbReference type="Gene3D" id="3.40.630.10">
    <property type="entry name" value="Zn peptidases"/>
    <property type="match status" value="1"/>
</dbReference>
<dbReference type="Pfam" id="PF24827">
    <property type="entry name" value="AstE_AspA_cat"/>
    <property type="match status" value="1"/>
</dbReference>
<evidence type="ECO:0000256" key="1">
    <source>
        <dbReference type="ARBA" id="ARBA00001947"/>
    </source>
</evidence>
<dbReference type="SUPFAM" id="SSF53187">
    <property type="entry name" value="Zn-dependent exopeptidases"/>
    <property type="match status" value="1"/>
</dbReference>
<evidence type="ECO:0000313" key="6">
    <source>
        <dbReference type="EMBL" id="UTW05210.1"/>
    </source>
</evidence>
<dbReference type="InterPro" id="IPR055438">
    <property type="entry name" value="AstE_AspA_cat"/>
</dbReference>
<comment type="cofactor">
    <cofactor evidence="1">
        <name>Zn(2+)</name>
        <dbReference type="ChEBI" id="CHEBI:29105"/>
    </cofactor>
</comment>
<reference evidence="6" key="1">
    <citation type="submission" date="2021-04" db="EMBL/GenBank/DDBJ databases">
        <title>Oceanospirillales bacteria with DddD are important DMSP degraders in coastal seawater.</title>
        <authorList>
            <person name="Liu J."/>
        </authorList>
    </citation>
    <scope>NUCLEOTIDE SEQUENCE</scope>
    <source>
        <strain evidence="6">GY6</strain>
    </source>
</reference>
<name>A0ABY5H1G5_9GAMM</name>
<dbReference type="PANTHER" id="PTHR37326:SF2">
    <property type="entry name" value="SUCCINYLGLUTAMATE DESUCCINYLASE_ASPARTOACYLASE FAMILY PROTEIN"/>
    <property type="match status" value="1"/>
</dbReference>
<dbReference type="InterPro" id="IPR043795">
    <property type="entry name" value="N-alpha-Ac-DABA-like"/>
</dbReference>
<evidence type="ECO:0000259" key="5">
    <source>
        <dbReference type="Pfam" id="PF24827"/>
    </source>
</evidence>
<dbReference type="PANTHER" id="PTHR37326">
    <property type="entry name" value="BLL3975 PROTEIN"/>
    <property type="match status" value="1"/>
</dbReference>
<keyword evidence="3" id="KW-0378">Hydrolase</keyword>
<dbReference type="Proteomes" id="UP001059950">
    <property type="component" value="Chromosome"/>
</dbReference>
<accession>A0ABY5H1G5</accession>
<gene>
    <name evidence="6" type="ORF">KDX31_09570</name>
</gene>
<evidence type="ECO:0000256" key="4">
    <source>
        <dbReference type="ARBA" id="ARBA00022833"/>
    </source>
</evidence>
<dbReference type="PIRSF" id="PIRSF039012">
    <property type="entry name" value="ASP"/>
    <property type="match status" value="1"/>
</dbReference>
<proteinExistence type="predicted"/>
<feature type="domain" description="Succinylglutamate desuccinylase/Aspartoacylase catalytic" evidence="5">
    <location>
        <begin position="48"/>
        <end position="227"/>
    </location>
</feature>
<keyword evidence="7" id="KW-1185">Reference proteome</keyword>